<sequence>MFDLFHDLLQHWQGLRLLLLNLLLLNLSRRTSSGVTRCIGRRRRSSSWCITQSSESWRTELITPGLSICHSVESPPIDLAQEASKDYWIVKVRWNDVLLQ</sequence>
<feature type="chain" id="PRO_5030672046" description="Secreted protein" evidence="1">
    <location>
        <begin position="34"/>
        <end position="100"/>
    </location>
</feature>
<gene>
    <name evidence="2" type="ORF">SMAR0320_LOCUS10594</name>
</gene>
<accession>A0A7S2PJJ7</accession>
<name>A0A7S2PJJ7_9STRA</name>
<protein>
    <recommendedName>
        <fullName evidence="3">Secreted protein</fullName>
    </recommendedName>
</protein>
<dbReference type="EMBL" id="HBGZ01014828">
    <property type="protein sequence ID" value="CAD9601777.1"/>
    <property type="molecule type" value="Transcribed_RNA"/>
</dbReference>
<evidence type="ECO:0000256" key="1">
    <source>
        <dbReference type="SAM" id="SignalP"/>
    </source>
</evidence>
<feature type="signal peptide" evidence="1">
    <location>
        <begin position="1"/>
        <end position="33"/>
    </location>
</feature>
<organism evidence="2">
    <name type="scientific">Skeletonema marinoi</name>
    <dbReference type="NCBI Taxonomy" id="267567"/>
    <lineage>
        <taxon>Eukaryota</taxon>
        <taxon>Sar</taxon>
        <taxon>Stramenopiles</taxon>
        <taxon>Ochrophyta</taxon>
        <taxon>Bacillariophyta</taxon>
        <taxon>Coscinodiscophyceae</taxon>
        <taxon>Thalassiosirophycidae</taxon>
        <taxon>Thalassiosirales</taxon>
        <taxon>Skeletonemataceae</taxon>
        <taxon>Skeletonema</taxon>
        <taxon>Skeletonema marinoi-dohrnii complex</taxon>
    </lineage>
</organism>
<evidence type="ECO:0008006" key="3">
    <source>
        <dbReference type="Google" id="ProtNLM"/>
    </source>
</evidence>
<proteinExistence type="predicted"/>
<keyword evidence="1" id="KW-0732">Signal</keyword>
<evidence type="ECO:0000313" key="2">
    <source>
        <dbReference type="EMBL" id="CAD9601777.1"/>
    </source>
</evidence>
<reference evidence="2" key="1">
    <citation type="submission" date="2021-01" db="EMBL/GenBank/DDBJ databases">
        <authorList>
            <person name="Corre E."/>
            <person name="Pelletier E."/>
            <person name="Niang G."/>
            <person name="Scheremetjew M."/>
            <person name="Finn R."/>
            <person name="Kale V."/>
            <person name="Holt S."/>
            <person name="Cochrane G."/>
            <person name="Meng A."/>
            <person name="Brown T."/>
            <person name="Cohen L."/>
        </authorList>
    </citation>
    <scope>NUCLEOTIDE SEQUENCE</scope>
    <source>
        <strain evidence="2">SM1012Den-03</strain>
    </source>
</reference>
<dbReference type="AlphaFoldDB" id="A0A7S2PJJ7"/>